<evidence type="ECO:0000313" key="2">
    <source>
        <dbReference type="Proteomes" id="UP001597534"/>
    </source>
</evidence>
<proteinExistence type="predicted"/>
<dbReference type="RefSeq" id="WP_379810383.1">
    <property type="nucleotide sequence ID" value="NZ_JBHUPC010000010.1"/>
</dbReference>
<organism evidence="1 2">
    <name type="scientific">Flavobacterium chuncheonense</name>
    <dbReference type="NCBI Taxonomy" id="2026653"/>
    <lineage>
        <taxon>Bacteria</taxon>
        <taxon>Pseudomonadati</taxon>
        <taxon>Bacteroidota</taxon>
        <taxon>Flavobacteriia</taxon>
        <taxon>Flavobacteriales</taxon>
        <taxon>Flavobacteriaceae</taxon>
        <taxon>Flavobacterium</taxon>
    </lineage>
</organism>
<accession>A0ABW5YII8</accession>
<evidence type="ECO:0000313" key="1">
    <source>
        <dbReference type="EMBL" id="MFD2890871.1"/>
    </source>
</evidence>
<protein>
    <submittedName>
        <fullName evidence="1">Uncharacterized protein</fullName>
    </submittedName>
</protein>
<dbReference type="EMBL" id="JBHUPC010000010">
    <property type="protein sequence ID" value="MFD2890871.1"/>
    <property type="molecule type" value="Genomic_DNA"/>
</dbReference>
<name>A0ABW5YII8_9FLAO</name>
<sequence>MELDNKIFVPSYNKEKGLTLGFVLSVLFCSKIKNFERKIVYIFYIGNFIDLRTIERDSSLNEFLLAKIFELSGDRKYIKRKDIRELKGLTDRTTFNKYFANLGLEKKRSFTLFELYTILEFWQGKEGNWGRMKSFTKKELTVRFTNSNYDFLAEKRFCRI</sequence>
<keyword evidence="2" id="KW-1185">Reference proteome</keyword>
<dbReference type="Proteomes" id="UP001597534">
    <property type="component" value="Unassembled WGS sequence"/>
</dbReference>
<comment type="caution">
    <text evidence="1">The sequence shown here is derived from an EMBL/GenBank/DDBJ whole genome shotgun (WGS) entry which is preliminary data.</text>
</comment>
<gene>
    <name evidence="1" type="ORF">ACFS5J_02465</name>
</gene>
<reference evidence="2" key="1">
    <citation type="journal article" date="2019" name="Int. J. Syst. Evol. Microbiol.">
        <title>The Global Catalogue of Microorganisms (GCM) 10K type strain sequencing project: providing services to taxonomists for standard genome sequencing and annotation.</title>
        <authorList>
            <consortium name="The Broad Institute Genomics Platform"/>
            <consortium name="The Broad Institute Genome Sequencing Center for Infectious Disease"/>
            <person name="Wu L."/>
            <person name="Ma J."/>
        </authorList>
    </citation>
    <scope>NUCLEOTIDE SEQUENCE [LARGE SCALE GENOMIC DNA]</scope>
    <source>
        <strain evidence="2">KCTC 22671</strain>
    </source>
</reference>